<dbReference type="FunFam" id="1.10.510.10:FF:000129">
    <property type="entry name" value="cysteine-rich receptor-like protein kinase 10"/>
    <property type="match status" value="1"/>
</dbReference>
<keyword evidence="7" id="KW-0677">Repeat</keyword>
<evidence type="ECO:0000256" key="16">
    <source>
        <dbReference type="ARBA" id="ARBA00047951"/>
    </source>
</evidence>
<dbReference type="PANTHER" id="PTHR27002:SF1098">
    <property type="entry name" value="CYSTEINE-RICH RECEPTOR-LIKE PROTEIN KINASE 29"/>
    <property type="match status" value="1"/>
</dbReference>
<evidence type="ECO:0000256" key="1">
    <source>
        <dbReference type="ARBA" id="ARBA00004167"/>
    </source>
</evidence>
<reference evidence="21 22" key="1">
    <citation type="journal article" date="2023" name="G3 (Bethesda)">
        <title>A haplotype-resolved chromosome-scale genome for Quercus rubra L. provides insights into the genetics of adaptive traits for red oak species.</title>
        <authorList>
            <person name="Kapoor B."/>
            <person name="Jenkins J."/>
            <person name="Schmutz J."/>
            <person name="Zhebentyayeva T."/>
            <person name="Kuelheim C."/>
            <person name="Coggeshall M."/>
            <person name="Heim C."/>
            <person name="Lasky J.R."/>
            <person name="Leites L."/>
            <person name="Islam-Faridi N."/>
            <person name="Romero-Severson J."/>
            <person name="DeLeo V.L."/>
            <person name="Lucas S.M."/>
            <person name="Lazic D."/>
            <person name="Gailing O."/>
            <person name="Carlson J."/>
            <person name="Staton M."/>
        </authorList>
    </citation>
    <scope>NUCLEOTIDE SEQUENCE [LARGE SCALE GENOMIC DNA]</scope>
    <source>
        <strain evidence="21">Pseudo-F2</strain>
    </source>
</reference>
<evidence type="ECO:0000256" key="14">
    <source>
        <dbReference type="ARBA" id="ARBA00023180"/>
    </source>
</evidence>
<accession>A0AAN7IUN9</accession>
<dbReference type="GO" id="GO:0006950">
    <property type="term" value="P:response to stress"/>
    <property type="evidence" value="ECO:0007669"/>
    <property type="project" value="UniProtKB-ARBA"/>
</dbReference>
<keyword evidence="10 17" id="KW-0067">ATP-binding</keyword>
<evidence type="ECO:0000256" key="18">
    <source>
        <dbReference type="SAM" id="Phobius"/>
    </source>
</evidence>
<keyword evidence="9" id="KW-0418">Kinase</keyword>
<evidence type="ECO:0000256" key="7">
    <source>
        <dbReference type="ARBA" id="ARBA00022737"/>
    </source>
</evidence>
<dbReference type="PROSITE" id="PS50011">
    <property type="entry name" value="PROTEIN_KINASE_DOM"/>
    <property type="match status" value="1"/>
</dbReference>
<gene>
    <name evidence="21" type="ORF">RGQ29_020620</name>
</gene>
<dbReference type="Proteomes" id="UP001324115">
    <property type="component" value="Unassembled WGS sequence"/>
</dbReference>
<evidence type="ECO:0000256" key="5">
    <source>
        <dbReference type="ARBA" id="ARBA00022692"/>
    </source>
</evidence>
<evidence type="ECO:0000256" key="15">
    <source>
        <dbReference type="ARBA" id="ARBA00047558"/>
    </source>
</evidence>
<dbReference type="GO" id="GO:0004674">
    <property type="term" value="F:protein serine/threonine kinase activity"/>
    <property type="evidence" value="ECO:0007669"/>
    <property type="project" value="UniProtKB-KW"/>
</dbReference>
<evidence type="ECO:0000313" key="22">
    <source>
        <dbReference type="Proteomes" id="UP001324115"/>
    </source>
</evidence>
<dbReference type="Gene3D" id="3.30.430.20">
    <property type="entry name" value="Gnk2 domain, C-X8-C-X2-C motif"/>
    <property type="match status" value="2"/>
</dbReference>
<evidence type="ECO:0000256" key="4">
    <source>
        <dbReference type="ARBA" id="ARBA00022679"/>
    </source>
</evidence>
<evidence type="ECO:0000256" key="11">
    <source>
        <dbReference type="ARBA" id="ARBA00022989"/>
    </source>
</evidence>
<sequence>MVQSSKVTTSKRRKDIKQDDCLDCLKNASRVLPQNCPNRKEAIGWYDYCMIRFSDRSIFGIMEVNPSMFMWNTGSVSDQDGYKRQLQTLFESMRSEAASGDIFKFAARTSLAPDLGRLYVLVQCTPDLSQKNCSDCLTAVYGNIPPVVGSKGGRTYAPSCNYRFETYSFFNVAYAASPPPPFLASSPPPPPPPVPITGKERKKTQTAVVIVVPSVIAIILTIIICIFLSVRKPKDNFETVEGIESVDSLQFDFSTIRAATNNFSDANKLGKGGFGIVYMGKLSNGQQIAVKRLSRNSQQGDSEFKNEVLLVAKLQHRNLVRLLGFCLEGNERLLIYEFVPNRSLDYYIFDPMKCENISWEMRFKIIRGIARGLLYLHEDSRLRIIHRDLKASNILLDAEMNPKISDFGMARIFELDQTEGNTNRIVGTYGYMAPEYAMLGQFSTKSDVFSFGVLILEVLSGQKITHFHDGENTEYLLSYAWKNWREETTLNLIDPTLSDSPITEMMRCIKIGLLCVQENASDRPSMTSVVPMLNGNLDPIPTPKQPASFMQSNVVSSKLVQHDISSSVTNNEASISELCPR</sequence>
<dbReference type="PROSITE" id="PS00108">
    <property type="entry name" value="PROTEIN_KINASE_ST"/>
    <property type="match status" value="1"/>
</dbReference>
<dbReference type="Pfam" id="PF01657">
    <property type="entry name" value="Stress-antifung"/>
    <property type="match status" value="2"/>
</dbReference>
<feature type="domain" description="Gnk2-homologous" evidence="20">
    <location>
        <begin position="64"/>
        <end position="169"/>
    </location>
</feature>
<dbReference type="Pfam" id="PF07714">
    <property type="entry name" value="PK_Tyr_Ser-Thr"/>
    <property type="match status" value="1"/>
</dbReference>
<dbReference type="SMART" id="SM00220">
    <property type="entry name" value="S_TKc"/>
    <property type="match status" value="1"/>
</dbReference>
<keyword evidence="8 17" id="KW-0547">Nucleotide-binding</keyword>
<proteinExistence type="predicted"/>
<dbReference type="SUPFAM" id="SSF56112">
    <property type="entry name" value="Protein kinase-like (PK-like)"/>
    <property type="match status" value="1"/>
</dbReference>
<keyword evidence="5 18" id="KW-0812">Transmembrane</keyword>
<evidence type="ECO:0000313" key="21">
    <source>
        <dbReference type="EMBL" id="KAK4590139.1"/>
    </source>
</evidence>
<keyword evidence="11 18" id="KW-1133">Transmembrane helix</keyword>
<dbReference type="AlphaFoldDB" id="A0AAN7IUN9"/>
<dbReference type="InterPro" id="IPR017441">
    <property type="entry name" value="Protein_kinase_ATP_BS"/>
</dbReference>
<dbReference type="PROSITE" id="PS00107">
    <property type="entry name" value="PROTEIN_KINASE_ATP"/>
    <property type="match status" value="1"/>
</dbReference>
<dbReference type="GO" id="GO:0005886">
    <property type="term" value="C:plasma membrane"/>
    <property type="evidence" value="ECO:0007669"/>
    <property type="project" value="TreeGrafter"/>
</dbReference>
<comment type="subcellular location">
    <subcellularLocation>
        <location evidence="1">Membrane</location>
        <topology evidence="1">Single-pass membrane protein</topology>
    </subcellularLocation>
</comment>
<protein>
    <submittedName>
        <fullName evidence="21">Uncharacterized protein</fullName>
    </submittedName>
</protein>
<evidence type="ECO:0000256" key="2">
    <source>
        <dbReference type="ARBA" id="ARBA00022527"/>
    </source>
</evidence>
<evidence type="ECO:0000256" key="8">
    <source>
        <dbReference type="ARBA" id="ARBA00022741"/>
    </source>
</evidence>
<dbReference type="InterPro" id="IPR011009">
    <property type="entry name" value="Kinase-like_dom_sf"/>
</dbReference>
<dbReference type="FunFam" id="3.30.200.20:FF:000142">
    <property type="entry name" value="Cysteine-rich receptor-like protein kinase 10"/>
    <property type="match status" value="1"/>
</dbReference>
<keyword evidence="2" id="KW-0723">Serine/threonine-protein kinase</keyword>
<organism evidence="21 22">
    <name type="scientific">Quercus rubra</name>
    <name type="common">Northern red oak</name>
    <name type="synonym">Quercus borealis</name>
    <dbReference type="NCBI Taxonomy" id="3512"/>
    <lineage>
        <taxon>Eukaryota</taxon>
        <taxon>Viridiplantae</taxon>
        <taxon>Streptophyta</taxon>
        <taxon>Embryophyta</taxon>
        <taxon>Tracheophyta</taxon>
        <taxon>Spermatophyta</taxon>
        <taxon>Magnoliopsida</taxon>
        <taxon>eudicotyledons</taxon>
        <taxon>Gunneridae</taxon>
        <taxon>Pentapetalae</taxon>
        <taxon>rosids</taxon>
        <taxon>fabids</taxon>
        <taxon>Fagales</taxon>
        <taxon>Fagaceae</taxon>
        <taxon>Quercus</taxon>
    </lineage>
</organism>
<dbReference type="EMBL" id="JAXUIC010000005">
    <property type="protein sequence ID" value="KAK4590139.1"/>
    <property type="molecule type" value="Genomic_DNA"/>
</dbReference>
<evidence type="ECO:0000256" key="10">
    <source>
        <dbReference type="ARBA" id="ARBA00022840"/>
    </source>
</evidence>
<comment type="caution">
    <text evidence="21">The sequence shown here is derived from an EMBL/GenBank/DDBJ whole genome shotgun (WGS) entry which is preliminary data.</text>
</comment>
<keyword evidence="22" id="KW-1185">Reference proteome</keyword>
<comment type="catalytic activity">
    <reaction evidence="16">
        <text>L-threonyl-[protein] + ATP = O-phospho-L-threonyl-[protein] + ADP + H(+)</text>
        <dbReference type="Rhea" id="RHEA:46608"/>
        <dbReference type="Rhea" id="RHEA-COMP:11060"/>
        <dbReference type="Rhea" id="RHEA-COMP:11605"/>
        <dbReference type="ChEBI" id="CHEBI:15378"/>
        <dbReference type="ChEBI" id="CHEBI:30013"/>
        <dbReference type="ChEBI" id="CHEBI:30616"/>
        <dbReference type="ChEBI" id="CHEBI:61977"/>
        <dbReference type="ChEBI" id="CHEBI:456216"/>
    </reaction>
</comment>
<keyword evidence="6" id="KW-0732">Signal</keyword>
<evidence type="ECO:0000256" key="17">
    <source>
        <dbReference type="PROSITE-ProRule" id="PRU10141"/>
    </source>
</evidence>
<evidence type="ECO:0000256" key="12">
    <source>
        <dbReference type="ARBA" id="ARBA00023136"/>
    </source>
</evidence>
<keyword evidence="13" id="KW-0675">Receptor</keyword>
<dbReference type="Gene3D" id="3.30.200.20">
    <property type="entry name" value="Phosphorylase Kinase, domain 1"/>
    <property type="match status" value="1"/>
</dbReference>
<keyword evidence="3" id="KW-0597">Phosphoprotein</keyword>
<dbReference type="InterPro" id="IPR008271">
    <property type="entry name" value="Ser/Thr_kinase_AS"/>
</dbReference>
<feature type="binding site" evidence="17">
    <location>
        <position position="291"/>
    </location>
    <ligand>
        <name>ATP</name>
        <dbReference type="ChEBI" id="CHEBI:30616"/>
    </ligand>
</feature>
<dbReference type="CDD" id="cd23509">
    <property type="entry name" value="Gnk2-like"/>
    <property type="match status" value="2"/>
</dbReference>
<evidence type="ECO:0000256" key="9">
    <source>
        <dbReference type="ARBA" id="ARBA00022777"/>
    </source>
</evidence>
<evidence type="ECO:0000256" key="13">
    <source>
        <dbReference type="ARBA" id="ARBA00023170"/>
    </source>
</evidence>
<feature type="domain" description="Protein kinase" evidence="19">
    <location>
        <begin position="263"/>
        <end position="533"/>
    </location>
</feature>
<evidence type="ECO:0000256" key="6">
    <source>
        <dbReference type="ARBA" id="ARBA00022729"/>
    </source>
</evidence>
<feature type="domain" description="Gnk2-homologous" evidence="20">
    <location>
        <begin position="1"/>
        <end position="58"/>
    </location>
</feature>
<dbReference type="PANTHER" id="PTHR27002">
    <property type="entry name" value="RECEPTOR-LIKE SERINE/THREONINE-PROTEIN KINASE SD1-8"/>
    <property type="match status" value="1"/>
</dbReference>
<dbReference type="FunFam" id="3.30.430.20:FF:000002">
    <property type="entry name" value="Cysteine-rich receptor-like protein kinase 10"/>
    <property type="match status" value="1"/>
</dbReference>
<keyword evidence="12 18" id="KW-0472">Membrane</keyword>
<evidence type="ECO:0000259" key="20">
    <source>
        <dbReference type="PROSITE" id="PS51473"/>
    </source>
</evidence>
<comment type="catalytic activity">
    <reaction evidence="15">
        <text>L-seryl-[protein] + ATP = O-phospho-L-seryl-[protein] + ADP + H(+)</text>
        <dbReference type="Rhea" id="RHEA:17989"/>
        <dbReference type="Rhea" id="RHEA-COMP:9863"/>
        <dbReference type="Rhea" id="RHEA-COMP:11604"/>
        <dbReference type="ChEBI" id="CHEBI:15378"/>
        <dbReference type="ChEBI" id="CHEBI:29999"/>
        <dbReference type="ChEBI" id="CHEBI:30616"/>
        <dbReference type="ChEBI" id="CHEBI:83421"/>
        <dbReference type="ChEBI" id="CHEBI:456216"/>
    </reaction>
</comment>
<evidence type="ECO:0000256" key="3">
    <source>
        <dbReference type="ARBA" id="ARBA00022553"/>
    </source>
</evidence>
<dbReference type="InterPro" id="IPR002902">
    <property type="entry name" value="GNK2"/>
</dbReference>
<keyword evidence="4" id="KW-0808">Transferase</keyword>
<dbReference type="GO" id="GO:0005524">
    <property type="term" value="F:ATP binding"/>
    <property type="evidence" value="ECO:0007669"/>
    <property type="project" value="UniProtKB-UniRule"/>
</dbReference>
<dbReference type="InterPro" id="IPR038408">
    <property type="entry name" value="GNK2_sf"/>
</dbReference>
<dbReference type="InterPro" id="IPR000719">
    <property type="entry name" value="Prot_kinase_dom"/>
</dbReference>
<dbReference type="CDD" id="cd14066">
    <property type="entry name" value="STKc_IRAK"/>
    <property type="match status" value="1"/>
</dbReference>
<dbReference type="Gene3D" id="1.10.510.10">
    <property type="entry name" value="Transferase(Phosphotransferase) domain 1"/>
    <property type="match status" value="1"/>
</dbReference>
<evidence type="ECO:0000259" key="19">
    <source>
        <dbReference type="PROSITE" id="PS50011"/>
    </source>
</evidence>
<dbReference type="PROSITE" id="PS51473">
    <property type="entry name" value="GNK2"/>
    <property type="match status" value="2"/>
</dbReference>
<dbReference type="InterPro" id="IPR001245">
    <property type="entry name" value="Ser-Thr/Tyr_kinase_cat_dom"/>
</dbReference>
<name>A0AAN7IUN9_QUERU</name>
<keyword evidence="14" id="KW-0325">Glycoprotein</keyword>
<feature type="transmembrane region" description="Helical" evidence="18">
    <location>
        <begin position="207"/>
        <end position="230"/>
    </location>
</feature>